<protein>
    <submittedName>
        <fullName evidence="1">Uncharacterized protein</fullName>
    </submittedName>
</protein>
<dbReference type="AlphaFoldDB" id="A0A9X0C8E8"/>
<name>A0A9X0C8E8_9EURO</name>
<reference evidence="1" key="1">
    <citation type="submission" date="2022-12" db="EMBL/GenBank/DDBJ databases">
        <authorList>
            <person name="Petersen C."/>
        </authorList>
    </citation>
    <scope>NUCLEOTIDE SEQUENCE</scope>
    <source>
        <strain evidence="1">IBT 29495</strain>
    </source>
</reference>
<dbReference type="Proteomes" id="UP001149954">
    <property type="component" value="Unassembled WGS sequence"/>
</dbReference>
<keyword evidence="2" id="KW-1185">Reference proteome</keyword>
<comment type="caution">
    <text evidence="1">The sequence shown here is derived from an EMBL/GenBank/DDBJ whole genome shotgun (WGS) entry which is preliminary data.</text>
</comment>
<dbReference type="EMBL" id="JAPWDS010000002">
    <property type="protein sequence ID" value="KAJ5512285.1"/>
    <property type="molecule type" value="Genomic_DNA"/>
</dbReference>
<proteinExistence type="predicted"/>
<reference evidence="1" key="2">
    <citation type="journal article" date="2023" name="IMA Fungus">
        <title>Comparative genomic study of the Penicillium genus elucidates a diverse pangenome and 15 lateral gene transfer events.</title>
        <authorList>
            <person name="Petersen C."/>
            <person name="Sorensen T."/>
            <person name="Nielsen M.R."/>
            <person name="Sondergaard T.E."/>
            <person name="Sorensen J.L."/>
            <person name="Fitzpatrick D.A."/>
            <person name="Frisvad J.C."/>
            <person name="Nielsen K.L."/>
        </authorList>
    </citation>
    <scope>NUCLEOTIDE SEQUENCE</scope>
    <source>
        <strain evidence="1">IBT 29495</strain>
    </source>
</reference>
<gene>
    <name evidence="1" type="ORF">N7463_001837</name>
</gene>
<organism evidence="1 2">
    <name type="scientific">Penicillium fimorum</name>
    <dbReference type="NCBI Taxonomy" id="1882269"/>
    <lineage>
        <taxon>Eukaryota</taxon>
        <taxon>Fungi</taxon>
        <taxon>Dikarya</taxon>
        <taxon>Ascomycota</taxon>
        <taxon>Pezizomycotina</taxon>
        <taxon>Eurotiomycetes</taxon>
        <taxon>Eurotiomycetidae</taxon>
        <taxon>Eurotiales</taxon>
        <taxon>Aspergillaceae</taxon>
        <taxon>Penicillium</taxon>
    </lineage>
</organism>
<evidence type="ECO:0000313" key="2">
    <source>
        <dbReference type="Proteomes" id="UP001149954"/>
    </source>
</evidence>
<evidence type="ECO:0000313" key="1">
    <source>
        <dbReference type="EMBL" id="KAJ5512285.1"/>
    </source>
</evidence>
<sequence length="64" mass="6774">MQAWEEKLQALQKARTLQTRNICSPPILEAHSTKRGIAAQGCSKTVSREEVAAVGALAAAKAAI</sequence>
<accession>A0A9X0C8E8</accession>